<reference evidence="1 2" key="1">
    <citation type="journal article" date="2021" name="Hortic Res">
        <title>Chromosome-scale assembly of the Dendrobium chrysotoxum genome enhances the understanding of orchid evolution.</title>
        <authorList>
            <person name="Zhang Y."/>
            <person name="Zhang G.Q."/>
            <person name="Zhang D."/>
            <person name="Liu X.D."/>
            <person name="Xu X.Y."/>
            <person name="Sun W.H."/>
            <person name="Yu X."/>
            <person name="Zhu X."/>
            <person name="Wang Z.W."/>
            <person name="Zhao X."/>
            <person name="Zhong W.Y."/>
            <person name="Chen H."/>
            <person name="Yin W.L."/>
            <person name="Huang T."/>
            <person name="Niu S.C."/>
            <person name="Liu Z.J."/>
        </authorList>
    </citation>
    <scope>NUCLEOTIDE SEQUENCE [LARGE SCALE GENOMIC DNA]</scope>
    <source>
        <strain evidence="1">Lindl</strain>
    </source>
</reference>
<name>A0AAV7HNH8_DENCH</name>
<proteinExistence type="predicted"/>
<gene>
    <name evidence="1" type="ORF">IEQ34_001724</name>
</gene>
<accession>A0AAV7HNH8</accession>
<protein>
    <submittedName>
        <fullName evidence="1">Uncharacterized protein</fullName>
    </submittedName>
</protein>
<dbReference type="EMBL" id="JAGFBR010000002">
    <property type="protein sequence ID" value="KAH0470166.1"/>
    <property type="molecule type" value="Genomic_DNA"/>
</dbReference>
<dbReference type="AlphaFoldDB" id="A0AAV7HNH8"/>
<evidence type="ECO:0000313" key="1">
    <source>
        <dbReference type="EMBL" id="KAH0470166.1"/>
    </source>
</evidence>
<organism evidence="1 2">
    <name type="scientific">Dendrobium chrysotoxum</name>
    <name type="common">Orchid</name>
    <dbReference type="NCBI Taxonomy" id="161865"/>
    <lineage>
        <taxon>Eukaryota</taxon>
        <taxon>Viridiplantae</taxon>
        <taxon>Streptophyta</taxon>
        <taxon>Embryophyta</taxon>
        <taxon>Tracheophyta</taxon>
        <taxon>Spermatophyta</taxon>
        <taxon>Magnoliopsida</taxon>
        <taxon>Liliopsida</taxon>
        <taxon>Asparagales</taxon>
        <taxon>Orchidaceae</taxon>
        <taxon>Epidendroideae</taxon>
        <taxon>Malaxideae</taxon>
        <taxon>Dendrobiinae</taxon>
        <taxon>Dendrobium</taxon>
    </lineage>
</organism>
<keyword evidence="2" id="KW-1185">Reference proteome</keyword>
<dbReference type="Proteomes" id="UP000775213">
    <property type="component" value="Unassembled WGS sequence"/>
</dbReference>
<sequence length="214" mass="24044">MQYEAEFTLLFRYAPHLIPAVEEKCYGFLLGLNRELRHPLFSEQAPSPTANPASSPVIRPKPLPFGLTESHEILLPLVAKLDRTDPSETHLSPVSLKQTKPKKSLAYLILPLHIGIPPPPTRFMRLIRAAQALRRELRVDLYTHDSQASPTIFLILLSLIFLETVPFIGGDGDDFARIDVSPSSYVPLGDFYSAFEVGVIMPDKPLSLRAYRDR</sequence>
<evidence type="ECO:0000313" key="2">
    <source>
        <dbReference type="Proteomes" id="UP000775213"/>
    </source>
</evidence>
<comment type="caution">
    <text evidence="1">The sequence shown here is derived from an EMBL/GenBank/DDBJ whole genome shotgun (WGS) entry which is preliminary data.</text>
</comment>